<organism evidence="2 3">
    <name type="scientific">Ramazzottius varieornatus</name>
    <name type="common">Water bear</name>
    <name type="synonym">Tardigrade</name>
    <dbReference type="NCBI Taxonomy" id="947166"/>
    <lineage>
        <taxon>Eukaryota</taxon>
        <taxon>Metazoa</taxon>
        <taxon>Ecdysozoa</taxon>
        <taxon>Tardigrada</taxon>
        <taxon>Eutardigrada</taxon>
        <taxon>Parachela</taxon>
        <taxon>Hypsibioidea</taxon>
        <taxon>Ramazzottiidae</taxon>
        <taxon>Ramazzottius</taxon>
    </lineage>
</organism>
<name>A0A1D1UP96_RAMVA</name>
<dbReference type="Proteomes" id="UP000186922">
    <property type="component" value="Unassembled WGS sequence"/>
</dbReference>
<evidence type="ECO:0000256" key="1">
    <source>
        <dbReference type="SAM" id="MobiDB-lite"/>
    </source>
</evidence>
<evidence type="ECO:0000313" key="3">
    <source>
        <dbReference type="Proteomes" id="UP000186922"/>
    </source>
</evidence>
<keyword evidence="3" id="KW-1185">Reference proteome</keyword>
<dbReference type="AlphaFoldDB" id="A0A1D1UP96"/>
<accession>A0A1D1UP96</accession>
<gene>
    <name evidence="2" type="primary">RvY_03778-1</name>
    <name evidence="2" type="synonym">RvY_03778.1</name>
    <name evidence="2" type="ORF">RvY_03778</name>
</gene>
<evidence type="ECO:0000313" key="2">
    <source>
        <dbReference type="EMBL" id="GAU91546.1"/>
    </source>
</evidence>
<comment type="caution">
    <text evidence="2">The sequence shown here is derived from an EMBL/GenBank/DDBJ whole genome shotgun (WGS) entry which is preliminary data.</text>
</comment>
<reference evidence="2 3" key="1">
    <citation type="journal article" date="2016" name="Nat. Commun.">
        <title>Extremotolerant tardigrade genome and improved radiotolerance of human cultured cells by tardigrade-unique protein.</title>
        <authorList>
            <person name="Hashimoto T."/>
            <person name="Horikawa D.D."/>
            <person name="Saito Y."/>
            <person name="Kuwahara H."/>
            <person name="Kozuka-Hata H."/>
            <person name="Shin-I T."/>
            <person name="Minakuchi Y."/>
            <person name="Ohishi K."/>
            <person name="Motoyama A."/>
            <person name="Aizu T."/>
            <person name="Enomoto A."/>
            <person name="Kondo K."/>
            <person name="Tanaka S."/>
            <person name="Hara Y."/>
            <person name="Koshikawa S."/>
            <person name="Sagara H."/>
            <person name="Miura T."/>
            <person name="Yokobori S."/>
            <person name="Miyagawa K."/>
            <person name="Suzuki Y."/>
            <person name="Kubo T."/>
            <person name="Oyama M."/>
            <person name="Kohara Y."/>
            <person name="Fujiyama A."/>
            <person name="Arakawa K."/>
            <person name="Katayama T."/>
            <person name="Toyoda A."/>
            <person name="Kunieda T."/>
        </authorList>
    </citation>
    <scope>NUCLEOTIDE SEQUENCE [LARGE SCALE GENOMIC DNA]</scope>
    <source>
        <strain evidence="2 3">YOKOZUNA-1</strain>
    </source>
</reference>
<proteinExistence type="predicted"/>
<protein>
    <submittedName>
        <fullName evidence="2">Uncharacterized protein</fullName>
    </submittedName>
</protein>
<feature type="region of interest" description="Disordered" evidence="1">
    <location>
        <begin position="103"/>
        <end position="124"/>
    </location>
</feature>
<dbReference type="EMBL" id="BDGG01000002">
    <property type="protein sequence ID" value="GAU91546.1"/>
    <property type="molecule type" value="Genomic_DNA"/>
</dbReference>
<sequence>MDDGAYRMLRDFYLCCHCSSGNRVVTLANVDRSGVLCCLEGFLRHRVGCAGAACAYLLPVCQLSDPKRCCSAAGRGIPSPPPKYSSRIHPCVHNPTAKPIVKLKNHQQHAQSHNGYRANVPARS</sequence>